<dbReference type="AlphaFoldDB" id="A0A0A1FAW4"/>
<keyword evidence="2" id="KW-1185">Reference proteome</keyword>
<gene>
    <name evidence="1" type="ORF">LT85_0847</name>
</gene>
<sequence length="40" mass="4192">MVRDMIVTAIEVDEDKAGAAIVSILQNMATTQGNNADGNN</sequence>
<reference evidence="2" key="1">
    <citation type="journal article" date="2014" name="Soil Biol. Biochem.">
        <title>Structure and function of bacterial communities in ageing soils: Insights from the Mendocino ecological staircase.</title>
        <authorList>
            <person name="Uroz S."/>
            <person name="Tech J.J."/>
            <person name="Sawaya N.A."/>
            <person name="Frey-Klett P."/>
            <person name="Leveau J.H.J."/>
        </authorList>
    </citation>
    <scope>NUCLEOTIDE SEQUENCE [LARGE SCALE GENOMIC DNA]</scope>
    <source>
        <strain evidence="2">Cal35</strain>
    </source>
</reference>
<proteinExistence type="predicted"/>
<protein>
    <submittedName>
        <fullName evidence="1">Uncharacterized protein</fullName>
    </submittedName>
</protein>
<dbReference type="KEGG" id="care:LT85_0847"/>
<dbReference type="EMBL" id="CP009962">
    <property type="protein sequence ID" value="AIY40007.1"/>
    <property type="molecule type" value="Genomic_DNA"/>
</dbReference>
<dbReference type="HOGENOM" id="CLU_3287844_0_0_4"/>
<evidence type="ECO:0000313" key="2">
    <source>
        <dbReference type="Proteomes" id="UP000030302"/>
    </source>
</evidence>
<dbReference type="STRING" id="279058.LT85_0847"/>
<dbReference type="Proteomes" id="UP000030302">
    <property type="component" value="Chromosome"/>
</dbReference>
<organism evidence="1 2">
    <name type="scientific">Collimonas arenae</name>
    <dbReference type="NCBI Taxonomy" id="279058"/>
    <lineage>
        <taxon>Bacteria</taxon>
        <taxon>Pseudomonadati</taxon>
        <taxon>Pseudomonadota</taxon>
        <taxon>Betaproteobacteria</taxon>
        <taxon>Burkholderiales</taxon>
        <taxon>Oxalobacteraceae</taxon>
        <taxon>Collimonas</taxon>
    </lineage>
</organism>
<name>A0A0A1FAW4_9BURK</name>
<accession>A0A0A1FAW4</accession>
<evidence type="ECO:0000313" key="1">
    <source>
        <dbReference type="EMBL" id="AIY40007.1"/>
    </source>
</evidence>